<feature type="transmembrane region" description="Helical" evidence="2">
    <location>
        <begin position="110"/>
        <end position="136"/>
    </location>
</feature>
<comment type="caution">
    <text evidence="4">The sequence shown here is derived from an EMBL/GenBank/DDBJ whole genome shotgun (WGS) entry which is preliminary data.</text>
</comment>
<dbReference type="AlphaFoldDB" id="A0A151MVP8"/>
<dbReference type="PANTHER" id="PTHR44699">
    <property type="entry name" value="IMMUNOGLOBULIN SUPERFAMILY MEMBER 11"/>
    <property type="match status" value="1"/>
</dbReference>
<feature type="domain" description="Ig-like" evidence="3">
    <location>
        <begin position="10"/>
        <end position="103"/>
    </location>
</feature>
<evidence type="ECO:0000313" key="5">
    <source>
        <dbReference type="Proteomes" id="UP000050525"/>
    </source>
</evidence>
<name>A0A151MVP8_ALLMI</name>
<organism evidence="4 5">
    <name type="scientific">Alligator mississippiensis</name>
    <name type="common">American alligator</name>
    <dbReference type="NCBI Taxonomy" id="8496"/>
    <lineage>
        <taxon>Eukaryota</taxon>
        <taxon>Metazoa</taxon>
        <taxon>Chordata</taxon>
        <taxon>Craniata</taxon>
        <taxon>Vertebrata</taxon>
        <taxon>Euteleostomi</taxon>
        <taxon>Archelosauria</taxon>
        <taxon>Archosauria</taxon>
        <taxon>Crocodylia</taxon>
        <taxon>Alligatoridae</taxon>
        <taxon>Alligatorinae</taxon>
        <taxon>Alligator</taxon>
    </lineage>
</organism>
<dbReference type="InterPro" id="IPR003598">
    <property type="entry name" value="Ig_sub2"/>
</dbReference>
<accession>A0A151MVP8</accession>
<dbReference type="Pfam" id="PF13927">
    <property type="entry name" value="Ig_3"/>
    <property type="match status" value="1"/>
</dbReference>
<dbReference type="SMART" id="SM00409">
    <property type="entry name" value="IG"/>
    <property type="match status" value="1"/>
</dbReference>
<protein>
    <recommendedName>
        <fullName evidence="3">Ig-like domain-containing protein</fullName>
    </recommendedName>
</protein>
<proteinExistence type="predicted"/>
<keyword evidence="2" id="KW-0812">Transmembrane</keyword>
<dbReference type="InterPro" id="IPR003599">
    <property type="entry name" value="Ig_sub"/>
</dbReference>
<feature type="region of interest" description="Disordered" evidence="1">
    <location>
        <begin position="202"/>
        <end position="269"/>
    </location>
</feature>
<dbReference type="EMBL" id="AKHW03004887">
    <property type="protein sequence ID" value="KYO28565.1"/>
    <property type="molecule type" value="Genomic_DNA"/>
</dbReference>
<dbReference type="PROSITE" id="PS50835">
    <property type="entry name" value="IG_LIKE"/>
    <property type="match status" value="1"/>
</dbReference>
<dbReference type="InterPro" id="IPR007110">
    <property type="entry name" value="Ig-like_dom"/>
</dbReference>
<dbReference type="InterPro" id="IPR013783">
    <property type="entry name" value="Ig-like_fold"/>
</dbReference>
<dbReference type="InterPro" id="IPR042758">
    <property type="entry name" value="IGSF11"/>
</dbReference>
<dbReference type="Proteomes" id="UP000050525">
    <property type="component" value="Unassembled WGS sequence"/>
</dbReference>
<dbReference type="Gene3D" id="2.60.40.10">
    <property type="entry name" value="Immunoglobulins"/>
    <property type="match status" value="1"/>
</dbReference>
<dbReference type="SMART" id="SM00408">
    <property type="entry name" value="IGc2"/>
    <property type="match status" value="1"/>
</dbReference>
<dbReference type="STRING" id="8496.A0A151MVP8"/>
<evidence type="ECO:0000313" key="4">
    <source>
        <dbReference type="EMBL" id="KYO28565.1"/>
    </source>
</evidence>
<keyword evidence="2" id="KW-0472">Membrane</keyword>
<sequence>MPLARCWCVPAVPPSWPVCSSEGSREEGGSILLSCAVEEAVPTPIFTWEKDPPDTQPLVTSYAGDGRALLSLHNLTATASGLYRCTAANTLGTRSCALQLQVRAGPRDTLGTAVGVGLTLAMGLVLLALLALGLWLHHQSVREWPEDEDEASYNEIRIDSLSPGRCIASRGPWGSSSSPSRAGRVAKPLWFFSSSTPCATDTHLHGGGSSQLDRAGSWSGSEGGTEDKPQAWLPASRTPRLPHLASLGAAAHPTPLGTGQPLLQPPLGL</sequence>
<evidence type="ECO:0000259" key="3">
    <source>
        <dbReference type="PROSITE" id="PS50835"/>
    </source>
</evidence>
<dbReference type="InterPro" id="IPR036179">
    <property type="entry name" value="Ig-like_dom_sf"/>
</dbReference>
<dbReference type="PANTHER" id="PTHR44699:SF2">
    <property type="entry name" value="IMMUNOGLOBULIN SUPERFAMILY MEMBER 11-LIKE"/>
    <property type="match status" value="1"/>
</dbReference>
<gene>
    <name evidence="4" type="ORF">Y1Q_0012386</name>
</gene>
<evidence type="ECO:0000256" key="2">
    <source>
        <dbReference type="SAM" id="Phobius"/>
    </source>
</evidence>
<evidence type="ECO:0000256" key="1">
    <source>
        <dbReference type="SAM" id="MobiDB-lite"/>
    </source>
</evidence>
<reference evidence="4 5" key="1">
    <citation type="journal article" date="2012" name="Genome Biol.">
        <title>Sequencing three crocodilian genomes to illuminate the evolution of archosaurs and amniotes.</title>
        <authorList>
            <person name="St John J.A."/>
            <person name="Braun E.L."/>
            <person name="Isberg S.R."/>
            <person name="Miles L.G."/>
            <person name="Chong A.Y."/>
            <person name="Gongora J."/>
            <person name="Dalzell P."/>
            <person name="Moran C."/>
            <person name="Bed'hom B."/>
            <person name="Abzhanov A."/>
            <person name="Burgess S.C."/>
            <person name="Cooksey A.M."/>
            <person name="Castoe T.A."/>
            <person name="Crawford N.G."/>
            <person name="Densmore L.D."/>
            <person name="Drew J.C."/>
            <person name="Edwards S.V."/>
            <person name="Faircloth B.C."/>
            <person name="Fujita M.K."/>
            <person name="Greenwold M.J."/>
            <person name="Hoffmann F.G."/>
            <person name="Howard J.M."/>
            <person name="Iguchi T."/>
            <person name="Janes D.E."/>
            <person name="Khan S.Y."/>
            <person name="Kohno S."/>
            <person name="de Koning A.J."/>
            <person name="Lance S.L."/>
            <person name="McCarthy F.M."/>
            <person name="McCormack J.E."/>
            <person name="Merchant M.E."/>
            <person name="Peterson D.G."/>
            <person name="Pollock D.D."/>
            <person name="Pourmand N."/>
            <person name="Raney B.J."/>
            <person name="Roessler K.A."/>
            <person name="Sanford J.R."/>
            <person name="Sawyer R.H."/>
            <person name="Schmidt C.J."/>
            <person name="Triplett E.W."/>
            <person name="Tuberville T.D."/>
            <person name="Venegas-Anaya M."/>
            <person name="Howard J.T."/>
            <person name="Jarvis E.D."/>
            <person name="Guillette L.J.Jr."/>
            <person name="Glenn T.C."/>
            <person name="Green R.E."/>
            <person name="Ray D.A."/>
        </authorList>
    </citation>
    <scope>NUCLEOTIDE SEQUENCE [LARGE SCALE GENOMIC DNA]</scope>
    <source>
        <strain evidence="4">KSC_2009_1</strain>
    </source>
</reference>
<keyword evidence="2" id="KW-1133">Transmembrane helix</keyword>
<dbReference type="SUPFAM" id="SSF48726">
    <property type="entry name" value="Immunoglobulin"/>
    <property type="match status" value="1"/>
</dbReference>
<keyword evidence="5" id="KW-1185">Reference proteome</keyword>
<feature type="compositionally biased region" description="Low complexity" evidence="1">
    <location>
        <begin position="253"/>
        <end position="269"/>
    </location>
</feature>